<reference evidence="1 2" key="1">
    <citation type="submission" date="2018-01" db="EMBL/GenBank/DDBJ databases">
        <title>The draft genome sequence of Halioglobus japonicus S1-36.</title>
        <authorList>
            <person name="Du Z.-J."/>
            <person name="Shi M.-J."/>
        </authorList>
    </citation>
    <scope>NUCLEOTIDE SEQUENCE [LARGE SCALE GENOMIC DNA]</scope>
    <source>
        <strain evidence="1 2">S1-36</strain>
    </source>
</reference>
<organism evidence="1 2">
    <name type="scientific">Halioglobus japonicus</name>
    <dbReference type="NCBI Taxonomy" id="930805"/>
    <lineage>
        <taxon>Bacteria</taxon>
        <taxon>Pseudomonadati</taxon>
        <taxon>Pseudomonadota</taxon>
        <taxon>Gammaproteobacteria</taxon>
        <taxon>Cellvibrionales</taxon>
        <taxon>Halieaceae</taxon>
        <taxon>Halioglobus</taxon>
    </lineage>
</organism>
<dbReference type="KEGG" id="hja:BST95_06635"/>
<dbReference type="Proteomes" id="UP000235162">
    <property type="component" value="Unassembled WGS sequence"/>
</dbReference>
<dbReference type="EMBL" id="PKUR01000003">
    <property type="protein sequence ID" value="PLW85925.1"/>
    <property type="molecule type" value="Genomic_DNA"/>
</dbReference>
<sequence>MAGFRITKPYTMPKEDVRAAAEGLVESLAREHGVRSRWDGDQVRIKGAGVDGQLSFHDDLIDVSVKLGLLTSMFESTLRKEVQRYLDEHVS</sequence>
<evidence type="ECO:0000313" key="1">
    <source>
        <dbReference type="EMBL" id="PLW85925.1"/>
    </source>
</evidence>
<dbReference type="InterPro" id="IPR013433">
    <property type="entry name" value="PHA_gran_rgn"/>
</dbReference>
<dbReference type="AlphaFoldDB" id="A0AAP8MDS3"/>
<dbReference type="Pfam" id="PF09650">
    <property type="entry name" value="PHA_gran_rgn"/>
    <property type="match status" value="1"/>
</dbReference>
<comment type="caution">
    <text evidence="1">The sequence shown here is derived from an EMBL/GenBank/DDBJ whole genome shotgun (WGS) entry which is preliminary data.</text>
</comment>
<keyword evidence="2" id="KW-1185">Reference proteome</keyword>
<dbReference type="NCBIfam" id="TIGR02610">
    <property type="entry name" value="PHA_gran_rgn"/>
    <property type="match status" value="1"/>
</dbReference>
<proteinExistence type="predicted"/>
<accession>A0AAP8MDS3</accession>
<gene>
    <name evidence="1" type="ORF">C0029_15185</name>
</gene>
<protein>
    <submittedName>
        <fullName evidence="1">Polyhydroxyalkanoic acid synthase</fullName>
    </submittedName>
</protein>
<dbReference type="RefSeq" id="WP_082850099.1">
    <property type="nucleotide sequence ID" value="NZ_BMYL01000003.1"/>
</dbReference>
<name>A0AAP8MDS3_9GAMM</name>
<evidence type="ECO:0000313" key="2">
    <source>
        <dbReference type="Proteomes" id="UP000235162"/>
    </source>
</evidence>